<keyword evidence="3" id="KW-1185">Reference proteome</keyword>
<protein>
    <submittedName>
        <fullName evidence="2">Uncharacterized protein</fullName>
    </submittedName>
</protein>
<dbReference type="Proteomes" id="UP000321901">
    <property type="component" value="Unassembled WGS sequence"/>
</dbReference>
<evidence type="ECO:0000256" key="1">
    <source>
        <dbReference type="SAM" id="Phobius"/>
    </source>
</evidence>
<name>A0A511Z5H9_9BACL</name>
<feature type="transmembrane region" description="Helical" evidence="1">
    <location>
        <begin position="102"/>
        <end position="132"/>
    </location>
</feature>
<proteinExistence type="predicted"/>
<comment type="caution">
    <text evidence="2">The sequence shown here is derived from an EMBL/GenBank/DDBJ whole genome shotgun (WGS) entry which is preliminary data.</text>
</comment>
<gene>
    <name evidence="2" type="ORF">SLU01_10170</name>
</gene>
<feature type="transmembrane region" description="Helical" evidence="1">
    <location>
        <begin position="69"/>
        <end position="90"/>
    </location>
</feature>
<keyword evidence="1" id="KW-0812">Transmembrane</keyword>
<keyword evidence="1" id="KW-0472">Membrane</keyword>
<dbReference type="AlphaFoldDB" id="A0A511Z5H9"/>
<feature type="transmembrane region" description="Helical" evidence="1">
    <location>
        <begin position="6"/>
        <end position="22"/>
    </location>
</feature>
<dbReference type="EMBL" id="BJYL01000012">
    <property type="protein sequence ID" value="GEN82705.1"/>
    <property type="molecule type" value="Genomic_DNA"/>
</dbReference>
<evidence type="ECO:0000313" key="3">
    <source>
        <dbReference type="Proteomes" id="UP000321901"/>
    </source>
</evidence>
<sequence>MFKLTVLILFILFMYFVLFGERNAIKITIVSYFTLLSIVFLFGISKISNKYHLYDGPVLERGFQSLGEWVGIFSYLYIIPSLVIIAYVSFKIIKRLFIGTKLIAIVYIVWLTILVAISFISQLIFTLIYYGFAP</sequence>
<feature type="transmembrane region" description="Helical" evidence="1">
    <location>
        <begin position="29"/>
        <end position="49"/>
    </location>
</feature>
<keyword evidence="1" id="KW-1133">Transmembrane helix</keyword>
<organism evidence="2 3">
    <name type="scientific">Sporosarcina luteola</name>
    <dbReference type="NCBI Taxonomy" id="582850"/>
    <lineage>
        <taxon>Bacteria</taxon>
        <taxon>Bacillati</taxon>
        <taxon>Bacillota</taxon>
        <taxon>Bacilli</taxon>
        <taxon>Bacillales</taxon>
        <taxon>Caryophanaceae</taxon>
        <taxon>Sporosarcina</taxon>
    </lineage>
</organism>
<evidence type="ECO:0000313" key="2">
    <source>
        <dbReference type="EMBL" id="GEN82705.1"/>
    </source>
</evidence>
<reference evidence="2 3" key="1">
    <citation type="submission" date="2019-07" db="EMBL/GenBank/DDBJ databases">
        <title>Whole genome shotgun sequence of Sporosarcina luteola NBRC 105378.</title>
        <authorList>
            <person name="Hosoyama A."/>
            <person name="Uohara A."/>
            <person name="Ohji S."/>
            <person name="Ichikawa N."/>
        </authorList>
    </citation>
    <scope>NUCLEOTIDE SEQUENCE [LARGE SCALE GENOMIC DNA]</scope>
    <source>
        <strain evidence="2 3">NBRC 105378</strain>
    </source>
</reference>
<accession>A0A511Z5H9</accession>